<dbReference type="Pfam" id="PF12680">
    <property type="entry name" value="SnoaL_2"/>
    <property type="match status" value="1"/>
</dbReference>
<feature type="domain" description="SnoaL-like" evidence="1">
    <location>
        <begin position="45"/>
        <end position="130"/>
    </location>
</feature>
<accession>A0A178LNB3</accession>
<protein>
    <submittedName>
        <fullName evidence="2">Polyketide cyclase</fullName>
    </submittedName>
</protein>
<organism evidence="2 3">
    <name type="scientific">Mycolicibacterium iranicum</name>
    <name type="common">Mycobacterium iranicum</name>
    <dbReference type="NCBI Taxonomy" id="912594"/>
    <lineage>
        <taxon>Bacteria</taxon>
        <taxon>Bacillati</taxon>
        <taxon>Actinomycetota</taxon>
        <taxon>Actinomycetes</taxon>
        <taxon>Mycobacteriales</taxon>
        <taxon>Mycobacteriaceae</taxon>
        <taxon>Mycolicibacterium</taxon>
    </lineage>
</organism>
<name>A0A178LNB3_MYCIR</name>
<dbReference type="EMBL" id="LWCS01000054">
    <property type="protein sequence ID" value="OAN32533.1"/>
    <property type="molecule type" value="Genomic_DNA"/>
</dbReference>
<reference evidence="2 3" key="1">
    <citation type="submission" date="2016-04" db="EMBL/GenBank/DDBJ databases">
        <title>Draft Genome Sequences of Staphylococcus capitis Strain H36, S. capitis Strain H65, S. cohnii Strain H62, S. hominis Strain H69, Mycobacterium iranicum Strain H39, Plantibacter sp. Strain H53, Pseudomonas oryzihabitans Strain H72, and Microbacterium sp. Strain H83, isolated from residential settings.</title>
        <authorList>
            <person name="Lymperopoulou D."/>
            <person name="Adams R.I."/>
            <person name="Lindow S."/>
            <person name="Coil D.A."/>
            <person name="Jospin G."/>
            <person name="Eisen J.A."/>
        </authorList>
    </citation>
    <scope>NUCLEOTIDE SEQUENCE [LARGE SCALE GENOMIC DNA]</scope>
    <source>
        <strain evidence="2 3">H39</strain>
    </source>
</reference>
<comment type="caution">
    <text evidence="2">The sequence shown here is derived from an EMBL/GenBank/DDBJ whole genome shotgun (WGS) entry which is preliminary data.</text>
</comment>
<dbReference type="eggNOG" id="COG5485">
    <property type="taxonomic scope" value="Bacteria"/>
</dbReference>
<dbReference type="AlphaFoldDB" id="A0A178LNB3"/>
<evidence type="ECO:0000259" key="1">
    <source>
        <dbReference type="Pfam" id="PF12680"/>
    </source>
</evidence>
<sequence>MTNPQVMTRPRGMTSPLGISSPRRLLGQRLYKRWIDELWAGHRIAPQLVTTDFVGHWPTQDVRGPAELQTVVDRTRTTLRELVFAVDVGPIVDGDMVAAHWVATGSGKSGPARFTGNDLLRISDGKIAEYWTSTARA</sequence>
<dbReference type="SUPFAM" id="SSF54427">
    <property type="entry name" value="NTF2-like"/>
    <property type="match status" value="1"/>
</dbReference>
<dbReference type="InterPro" id="IPR032710">
    <property type="entry name" value="NTF2-like_dom_sf"/>
</dbReference>
<dbReference type="STRING" id="912594.AWC12_09460"/>
<dbReference type="Proteomes" id="UP000078396">
    <property type="component" value="Unassembled WGS sequence"/>
</dbReference>
<evidence type="ECO:0000313" key="2">
    <source>
        <dbReference type="EMBL" id="OAN32533.1"/>
    </source>
</evidence>
<proteinExistence type="predicted"/>
<gene>
    <name evidence="2" type="ORF">A4X20_08395</name>
</gene>
<dbReference type="OrthoDB" id="4153705at2"/>
<dbReference type="Gene3D" id="3.10.450.50">
    <property type="match status" value="1"/>
</dbReference>
<dbReference type="InterPro" id="IPR037401">
    <property type="entry name" value="SnoaL-like"/>
</dbReference>
<evidence type="ECO:0000313" key="3">
    <source>
        <dbReference type="Proteomes" id="UP000078396"/>
    </source>
</evidence>